<keyword evidence="10 14" id="KW-0067">ATP-binding</keyword>
<dbReference type="PANTHER" id="PTHR11055:SF63">
    <property type="entry name" value="ADENYLYL-SULFATE KINASE 1, CHLOROPLASTIC"/>
    <property type="match status" value="1"/>
</dbReference>
<evidence type="ECO:0000256" key="10">
    <source>
        <dbReference type="ARBA" id="ARBA00022840"/>
    </source>
</evidence>
<dbReference type="InterPro" id="IPR002891">
    <property type="entry name" value="APS"/>
</dbReference>
<evidence type="ECO:0000256" key="2">
    <source>
        <dbReference type="ARBA" id="ARBA00002632"/>
    </source>
</evidence>
<accession>A0ABQ4SJ39</accession>
<evidence type="ECO:0000256" key="12">
    <source>
        <dbReference type="ARBA" id="ARBA00031393"/>
    </source>
</evidence>
<keyword evidence="7 14" id="KW-0808">Transferase</keyword>
<sequence length="199" mass="21903">MNVRWQPFEVSGRVRADLKRQQACILWFTGLSGAGKSTVADLVETRLTQEGRHAYILDGDNLRHGLNRDLGFTDADRAENMRRTAEAARLLADAGLIVLVSLISPFRRERALARAIAGDIPFFEVHVDAPLAECERRDPKGLYRKARAGAIRHFTGIDSAYEPPETPDLRLDTAATPPGAAAEQVLALIARRAPFFDGA</sequence>
<reference evidence="17" key="1">
    <citation type="journal article" date="2021" name="Front. Microbiol.">
        <title>Comprehensive Comparative Genomics and Phenotyping of Methylobacterium Species.</title>
        <authorList>
            <person name="Alessa O."/>
            <person name="Ogura Y."/>
            <person name="Fujitani Y."/>
            <person name="Takami H."/>
            <person name="Hayashi T."/>
            <person name="Sahin N."/>
            <person name="Tani A."/>
        </authorList>
    </citation>
    <scope>NUCLEOTIDE SEQUENCE</scope>
    <source>
        <strain evidence="17">DSM 17168</strain>
    </source>
</reference>
<feature type="domain" description="APS kinase" evidence="16">
    <location>
        <begin position="22"/>
        <end position="172"/>
    </location>
</feature>
<feature type="binding site" evidence="14">
    <location>
        <begin position="30"/>
        <end position="37"/>
    </location>
    <ligand>
        <name>ATP</name>
        <dbReference type="ChEBI" id="CHEBI:30616"/>
    </ligand>
</feature>
<keyword evidence="18" id="KW-1185">Reference proteome</keyword>
<evidence type="ECO:0000259" key="16">
    <source>
        <dbReference type="Pfam" id="PF01583"/>
    </source>
</evidence>
<comment type="catalytic activity">
    <reaction evidence="1 14 15">
        <text>adenosine 5'-phosphosulfate + ATP = 3'-phosphoadenylyl sulfate + ADP + H(+)</text>
        <dbReference type="Rhea" id="RHEA:24152"/>
        <dbReference type="ChEBI" id="CHEBI:15378"/>
        <dbReference type="ChEBI" id="CHEBI:30616"/>
        <dbReference type="ChEBI" id="CHEBI:58243"/>
        <dbReference type="ChEBI" id="CHEBI:58339"/>
        <dbReference type="ChEBI" id="CHEBI:456216"/>
        <dbReference type="EC" id="2.7.1.25"/>
    </reaction>
</comment>
<evidence type="ECO:0000256" key="11">
    <source>
        <dbReference type="ARBA" id="ARBA00029724"/>
    </source>
</evidence>
<proteinExistence type="inferred from homology"/>
<protein>
    <recommendedName>
        <fullName evidence="6 14">Adenylyl-sulfate kinase</fullName>
        <ecNumber evidence="5 14">2.7.1.25</ecNumber>
    </recommendedName>
    <alternativeName>
        <fullName evidence="12 14">APS kinase</fullName>
    </alternativeName>
    <alternativeName>
        <fullName evidence="13 14">ATP adenosine-5'-phosphosulfate 3'-phosphotransferase</fullName>
    </alternativeName>
    <alternativeName>
        <fullName evidence="11 14">Adenosine-5'-phosphosulfate kinase</fullName>
    </alternativeName>
</protein>
<comment type="similarity">
    <text evidence="4 14 15">Belongs to the APS kinase family.</text>
</comment>
<dbReference type="EC" id="2.7.1.25" evidence="5 14"/>
<dbReference type="NCBIfam" id="TIGR00455">
    <property type="entry name" value="apsK"/>
    <property type="match status" value="1"/>
</dbReference>
<dbReference type="HAMAP" id="MF_00065">
    <property type="entry name" value="Adenylyl_sulf_kinase"/>
    <property type="match status" value="1"/>
</dbReference>
<evidence type="ECO:0000313" key="17">
    <source>
        <dbReference type="EMBL" id="GJE01671.1"/>
    </source>
</evidence>
<gene>
    <name evidence="14 17" type="primary">cysC</name>
    <name evidence="17" type="ORF">GMJLKIPL_3605</name>
</gene>
<keyword evidence="9 14" id="KW-0418">Kinase</keyword>
<evidence type="ECO:0000256" key="13">
    <source>
        <dbReference type="ARBA" id="ARBA00031464"/>
    </source>
</evidence>
<evidence type="ECO:0000256" key="4">
    <source>
        <dbReference type="ARBA" id="ARBA00007008"/>
    </source>
</evidence>
<evidence type="ECO:0000256" key="7">
    <source>
        <dbReference type="ARBA" id="ARBA00022679"/>
    </source>
</evidence>
<comment type="pathway">
    <text evidence="3 14 15">Sulfur metabolism; hydrogen sulfide biosynthesis; sulfite from sulfate: step 2/3.</text>
</comment>
<evidence type="ECO:0000256" key="3">
    <source>
        <dbReference type="ARBA" id="ARBA00004806"/>
    </source>
</evidence>
<organism evidence="17 18">
    <name type="scientific">Methylobacterium isbiliense</name>
    <dbReference type="NCBI Taxonomy" id="315478"/>
    <lineage>
        <taxon>Bacteria</taxon>
        <taxon>Pseudomonadati</taxon>
        <taxon>Pseudomonadota</taxon>
        <taxon>Alphaproteobacteria</taxon>
        <taxon>Hyphomicrobiales</taxon>
        <taxon>Methylobacteriaceae</taxon>
        <taxon>Methylobacterium</taxon>
    </lineage>
</organism>
<keyword evidence="8 14" id="KW-0547">Nucleotide-binding</keyword>
<evidence type="ECO:0000256" key="15">
    <source>
        <dbReference type="RuleBase" id="RU004347"/>
    </source>
</evidence>
<evidence type="ECO:0000256" key="1">
    <source>
        <dbReference type="ARBA" id="ARBA00001823"/>
    </source>
</evidence>
<reference evidence="17" key="2">
    <citation type="submission" date="2021-08" db="EMBL/GenBank/DDBJ databases">
        <authorList>
            <person name="Tani A."/>
            <person name="Ola A."/>
            <person name="Ogura Y."/>
            <person name="Katsura K."/>
            <person name="Hayashi T."/>
        </authorList>
    </citation>
    <scope>NUCLEOTIDE SEQUENCE</scope>
    <source>
        <strain evidence="17">DSM 17168</strain>
    </source>
</reference>
<feature type="active site" description="Phosphoserine intermediate" evidence="14">
    <location>
        <position position="104"/>
    </location>
</feature>
<dbReference type="Gene3D" id="3.40.50.300">
    <property type="entry name" value="P-loop containing nucleotide triphosphate hydrolases"/>
    <property type="match status" value="1"/>
</dbReference>
<dbReference type="EMBL" id="BPQQ01000041">
    <property type="protein sequence ID" value="GJE01671.1"/>
    <property type="molecule type" value="Genomic_DNA"/>
</dbReference>
<dbReference type="CDD" id="cd02027">
    <property type="entry name" value="APSK"/>
    <property type="match status" value="1"/>
</dbReference>
<evidence type="ECO:0000256" key="9">
    <source>
        <dbReference type="ARBA" id="ARBA00022777"/>
    </source>
</evidence>
<evidence type="ECO:0000313" key="18">
    <source>
        <dbReference type="Proteomes" id="UP001055153"/>
    </source>
</evidence>
<dbReference type="Pfam" id="PF01583">
    <property type="entry name" value="APS_kinase"/>
    <property type="match status" value="1"/>
</dbReference>
<dbReference type="NCBIfam" id="NF003013">
    <property type="entry name" value="PRK03846.1"/>
    <property type="match status" value="1"/>
</dbReference>
<evidence type="ECO:0000256" key="5">
    <source>
        <dbReference type="ARBA" id="ARBA00012121"/>
    </source>
</evidence>
<keyword evidence="14" id="KW-0597">Phosphoprotein</keyword>
<dbReference type="Proteomes" id="UP001055153">
    <property type="component" value="Unassembled WGS sequence"/>
</dbReference>
<dbReference type="InterPro" id="IPR059117">
    <property type="entry name" value="APS_kinase_dom"/>
</dbReference>
<evidence type="ECO:0000256" key="8">
    <source>
        <dbReference type="ARBA" id="ARBA00022741"/>
    </source>
</evidence>
<dbReference type="PANTHER" id="PTHR11055">
    <property type="entry name" value="BIFUNCTIONAL 3'-PHOSPHOADENOSINE 5'-PHOSPHOSULFATE SYNTHASE"/>
    <property type="match status" value="1"/>
</dbReference>
<comment type="function">
    <text evidence="2 14 15">Catalyzes the synthesis of activated sulfate.</text>
</comment>
<comment type="caution">
    <text evidence="17">The sequence shown here is derived from an EMBL/GenBank/DDBJ whole genome shotgun (WGS) entry which is preliminary data.</text>
</comment>
<dbReference type="RefSeq" id="WP_283206011.1">
    <property type="nucleotide sequence ID" value="NZ_JAUFPY010000018.1"/>
</dbReference>
<dbReference type="SUPFAM" id="SSF52540">
    <property type="entry name" value="P-loop containing nucleoside triphosphate hydrolases"/>
    <property type="match status" value="1"/>
</dbReference>
<dbReference type="GO" id="GO:0016301">
    <property type="term" value="F:kinase activity"/>
    <property type="evidence" value="ECO:0007669"/>
    <property type="project" value="UniProtKB-KW"/>
</dbReference>
<evidence type="ECO:0000256" key="6">
    <source>
        <dbReference type="ARBA" id="ARBA00018163"/>
    </source>
</evidence>
<name>A0ABQ4SJ39_9HYPH</name>
<evidence type="ECO:0000256" key="14">
    <source>
        <dbReference type="HAMAP-Rule" id="MF_00065"/>
    </source>
</evidence>
<dbReference type="InterPro" id="IPR027417">
    <property type="entry name" value="P-loop_NTPase"/>
</dbReference>